<feature type="transmembrane region" description="Helical" evidence="1">
    <location>
        <begin position="12"/>
        <end position="28"/>
    </location>
</feature>
<dbReference type="AlphaFoldDB" id="A0A7I7QP81"/>
<gene>
    <name evidence="2" type="ORF">MSEDJ_21810</name>
</gene>
<keyword evidence="1" id="KW-0472">Membrane</keyword>
<accession>A0A7I7QP81</accession>
<protein>
    <submittedName>
        <fullName evidence="2">Uncharacterized protein</fullName>
    </submittedName>
</protein>
<feature type="transmembrane region" description="Helical" evidence="1">
    <location>
        <begin position="150"/>
        <end position="168"/>
    </location>
</feature>
<feature type="transmembrane region" description="Helical" evidence="1">
    <location>
        <begin position="63"/>
        <end position="83"/>
    </location>
</feature>
<name>A0A7I7QP81_9MYCO</name>
<reference evidence="2 3" key="1">
    <citation type="journal article" date="2019" name="Emerg. Microbes Infect.">
        <title>Comprehensive subspecies identification of 175 nontuberculous mycobacteria species based on 7547 genomic profiles.</title>
        <authorList>
            <person name="Matsumoto Y."/>
            <person name="Kinjo T."/>
            <person name="Motooka D."/>
            <person name="Nabeya D."/>
            <person name="Jung N."/>
            <person name="Uechi K."/>
            <person name="Horii T."/>
            <person name="Iida T."/>
            <person name="Fujita J."/>
            <person name="Nakamura S."/>
        </authorList>
    </citation>
    <scope>NUCLEOTIDE SEQUENCE [LARGE SCALE GENOMIC DNA]</scope>
    <source>
        <strain evidence="2 3">JCM 17899</strain>
    </source>
</reference>
<dbReference type="EMBL" id="AP022588">
    <property type="protein sequence ID" value="BBY28085.1"/>
    <property type="molecule type" value="Genomic_DNA"/>
</dbReference>
<proteinExistence type="predicted"/>
<keyword evidence="3" id="KW-1185">Reference proteome</keyword>
<evidence type="ECO:0000313" key="3">
    <source>
        <dbReference type="Proteomes" id="UP000467193"/>
    </source>
</evidence>
<evidence type="ECO:0000313" key="2">
    <source>
        <dbReference type="EMBL" id="BBY28085.1"/>
    </source>
</evidence>
<dbReference type="Proteomes" id="UP000467193">
    <property type="component" value="Chromosome"/>
</dbReference>
<dbReference type="KEGG" id="msei:MSEDJ_21810"/>
<keyword evidence="1" id="KW-1133">Transmembrane helix</keyword>
<feature type="transmembrane region" description="Helical" evidence="1">
    <location>
        <begin position="184"/>
        <end position="206"/>
    </location>
</feature>
<keyword evidence="1" id="KW-0812">Transmembrane</keyword>
<sequence>MAAGEDGGANINVPFVVATFVGLLLPLFAPSRKPTVGRRVFWSGLALAVGSGFFIAYPPDWRAGAAIAGWVGAMMLVTAYFYSPHLQLRGRVKALFTGDAEVNAMDGRERPVPDGVLTSARKLWWVTVPGMTLCSFNVAQYVVGGENPRLAVVAAAVIVVLGGGFGFIEGRAGDAIARRETLQFVLVAIVTLGVFTVLYLGGYAVGRRQRRRHDPRACP</sequence>
<organism evidence="2 3">
    <name type="scientific">Mycolicibacterium sediminis</name>
    <dbReference type="NCBI Taxonomy" id="1286180"/>
    <lineage>
        <taxon>Bacteria</taxon>
        <taxon>Bacillati</taxon>
        <taxon>Actinomycetota</taxon>
        <taxon>Actinomycetes</taxon>
        <taxon>Mycobacteriales</taxon>
        <taxon>Mycobacteriaceae</taxon>
        <taxon>Mycolicibacterium</taxon>
    </lineage>
</organism>
<feature type="transmembrane region" description="Helical" evidence="1">
    <location>
        <begin position="40"/>
        <end position="57"/>
    </location>
</feature>
<evidence type="ECO:0000256" key="1">
    <source>
        <dbReference type="SAM" id="Phobius"/>
    </source>
</evidence>
<dbReference type="RefSeq" id="WP_163796878.1">
    <property type="nucleotide sequence ID" value="NZ_AP022588.1"/>
</dbReference>